<gene>
    <name evidence="1" type="ORF">Z043_107938</name>
</gene>
<accession>A0A0N8K0T2</accession>
<sequence>MSFAFSPSALRSLRLVCRDLVVHNALFTGDLEAVKRLFPKGAPVNLVVESRGGDMRWICRNQGKE</sequence>
<dbReference type="Proteomes" id="UP000034805">
    <property type="component" value="Unassembled WGS sequence"/>
</dbReference>
<proteinExistence type="predicted"/>
<comment type="caution">
    <text evidence="1">The sequence shown here is derived from an EMBL/GenBank/DDBJ whole genome shotgun (WGS) entry which is preliminary data.</text>
</comment>
<name>A0A0N8K0T2_SCLFO</name>
<reference evidence="1 2" key="1">
    <citation type="submission" date="2015-08" db="EMBL/GenBank/DDBJ databases">
        <title>The genome of the Asian arowana (Scleropages formosus).</title>
        <authorList>
            <person name="Tan M.H."/>
            <person name="Gan H.M."/>
            <person name="Croft L.J."/>
            <person name="Austin C.M."/>
        </authorList>
    </citation>
    <scope>NUCLEOTIDE SEQUENCE [LARGE SCALE GENOMIC DNA]</scope>
    <source>
        <strain evidence="1">Aro1</strain>
    </source>
</reference>
<organism evidence="1 2">
    <name type="scientific">Scleropages formosus</name>
    <name type="common">Asian bonytongue</name>
    <name type="synonym">Osteoglossum formosum</name>
    <dbReference type="NCBI Taxonomy" id="113540"/>
    <lineage>
        <taxon>Eukaryota</taxon>
        <taxon>Metazoa</taxon>
        <taxon>Chordata</taxon>
        <taxon>Craniata</taxon>
        <taxon>Vertebrata</taxon>
        <taxon>Euteleostomi</taxon>
        <taxon>Actinopterygii</taxon>
        <taxon>Neopterygii</taxon>
        <taxon>Teleostei</taxon>
        <taxon>Osteoglossocephala</taxon>
        <taxon>Osteoglossomorpha</taxon>
        <taxon>Osteoglossiformes</taxon>
        <taxon>Osteoglossidae</taxon>
        <taxon>Scleropages</taxon>
    </lineage>
</organism>
<dbReference type="AlphaFoldDB" id="A0A0N8K0T2"/>
<dbReference type="EMBL" id="JARO02002306">
    <property type="protein sequence ID" value="KPP73009.1"/>
    <property type="molecule type" value="Genomic_DNA"/>
</dbReference>
<evidence type="ECO:0000313" key="1">
    <source>
        <dbReference type="EMBL" id="KPP73009.1"/>
    </source>
</evidence>
<evidence type="ECO:0000313" key="2">
    <source>
        <dbReference type="Proteomes" id="UP000034805"/>
    </source>
</evidence>
<protein>
    <submittedName>
        <fullName evidence="1">Uncharacterized protein</fullName>
    </submittedName>
</protein>